<dbReference type="AlphaFoldDB" id="A0A918XHQ3"/>
<accession>A0A918XHQ3</accession>
<dbReference type="RefSeq" id="WP_189477219.1">
    <property type="nucleotide sequence ID" value="NZ_BMYM01000001.1"/>
</dbReference>
<dbReference type="PROSITE" id="PS51257">
    <property type="entry name" value="PROKAR_LIPOPROTEIN"/>
    <property type="match status" value="1"/>
</dbReference>
<reference evidence="2" key="2">
    <citation type="submission" date="2020-09" db="EMBL/GenBank/DDBJ databases">
        <authorList>
            <person name="Sun Q."/>
            <person name="Kim S."/>
        </authorList>
    </citation>
    <scope>NUCLEOTIDE SEQUENCE</scope>
    <source>
        <strain evidence="2">KCTC 23430</strain>
    </source>
</reference>
<evidence type="ECO:0000256" key="1">
    <source>
        <dbReference type="SAM" id="SignalP"/>
    </source>
</evidence>
<dbReference type="InterPro" id="IPR013783">
    <property type="entry name" value="Ig-like_fold"/>
</dbReference>
<sequence length="743" mass="76063">MITRFAKLTSRLAFLSAFLFTLAACGGGGGGGGGGFIPDDGSDSVTFFLALELVDADGNPTNTITTTRPATLNVTVSRDRNQNNLVTGEIVNATANLAGVTPDSGGALTNEEGVATFLLEAGGSNGADTVTVSITTSEGSAEATLNFQVGLAGLRLGSFVDGTFIEGQLLIEPDEQLSPTGSGTITVAVADEEGNRAETAEQVTISSECLISGRATLDPESPLSVTGQTTVTYTATGCEGEDRVTARLQDSGNEAIGTVSIAPLTANAISFDSAVPDLIVLRGTGGGTGRQESSTVTFNVVDSDNNPVSGIDVSFELSTEVGGLSLGNTSDVSNSQGQVSTTVFSGTVATAVRVFARLVGSELSTTSDVLVVSSGLPDQNSISLSVEGGFVVENGFTVDGTTRQINVRMADKFNNPVPDGTSAVFTTEYGAIQGSCVLTNGACSVTWTAQEPRFPTINGDAIKTIFDNDYDCPSHSANAGPCPDDLGGIRGGRSTVLVAAVGEESFVDQNGNGQYDEGEPFVNLPEAFIDHNEDGVFTPAVGPNCPNPPTSTADCEAAGFEESFIDLNSNGMYDTNDDPAIYNGTQCPPEGEGVFCSRELVSVRAQTVLILSDSPRWDIVLARLSGAAINENGTVSESGGPYNVFISDLYNNRPPAGSTITVESTGDCEATISTGSVANTSAPGAFTTQLQISGEPADPNSPLGSGSVTVTLNPESGAPYSELYDCTVSNNSNPNLGGLTTGG</sequence>
<keyword evidence="1" id="KW-0732">Signal</keyword>
<reference evidence="2" key="1">
    <citation type="journal article" date="2014" name="Int. J. Syst. Evol. Microbiol.">
        <title>Complete genome sequence of Corynebacterium casei LMG S-19264T (=DSM 44701T), isolated from a smear-ripened cheese.</title>
        <authorList>
            <consortium name="US DOE Joint Genome Institute (JGI-PGF)"/>
            <person name="Walter F."/>
            <person name="Albersmeier A."/>
            <person name="Kalinowski J."/>
            <person name="Ruckert C."/>
        </authorList>
    </citation>
    <scope>NUCLEOTIDE SEQUENCE</scope>
    <source>
        <strain evidence="2">KCTC 23430</strain>
    </source>
</reference>
<feature type="chain" id="PRO_5037410358" description="Big-1 domain-containing protein" evidence="1">
    <location>
        <begin position="24"/>
        <end position="743"/>
    </location>
</feature>
<dbReference type="EMBL" id="BMYM01000001">
    <property type="protein sequence ID" value="GHD32835.1"/>
    <property type="molecule type" value="Genomic_DNA"/>
</dbReference>
<organism evidence="2 3">
    <name type="scientific">Parahalioglobus pacificus</name>
    <dbReference type="NCBI Taxonomy" id="930806"/>
    <lineage>
        <taxon>Bacteria</taxon>
        <taxon>Pseudomonadati</taxon>
        <taxon>Pseudomonadota</taxon>
        <taxon>Gammaproteobacteria</taxon>
        <taxon>Cellvibrionales</taxon>
        <taxon>Halieaceae</taxon>
        <taxon>Parahalioglobus</taxon>
    </lineage>
</organism>
<dbReference type="InterPro" id="IPR008964">
    <property type="entry name" value="Invasin/intimin_cell_adhesion"/>
</dbReference>
<evidence type="ECO:0000313" key="3">
    <source>
        <dbReference type="Proteomes" id="UP000644693"/>
    </source>
</evidence>
<protein>
    <recommendedName>
        <fullName evidence="4">Big-1 domain-containing protein</fullName>
    </recommendedName>
</protein>
<proteinExistence type="predicted"/>
<gene>
    <name evidence="2" type="ORF">GCM10007053_17580</name>
</gene>
<feature type="signal peptide" evidence="1">
    <location>
        <begin position="1"/>
        <end position="23"/>
    </location>
</feature>
<evidence type="ECO:0000313" key="2">
    <source>
        <dbReference type="EMBL" id="GHD32835.1"/>
    </source>
</evidence>
<evidence type="ECO:0008006" key="4">
    <source>
        <dbReference type="Google" id="ProtNLM"/>
    </source>
</evidence>
<dbReference type="Proteomes" id="UP000644693">
    <property type="component" value="Unassembled WGS sequence"/>
</dbReference>
<dbReference type="Gene3D" id="2.60.40.10">
    <property type="entry name" value="Immunoglobulins"/>
    <property type="match status" value="2"/>
</dbReference>
<dbReference type="SUPFAM" id="SSF49373">
    <property type="entry name" value="Invasin/intimin cell-adhesion fragments"/>
    <property type="match status" value="1"/>
</dbReference>
<name>A0A918XHQ3_9GAMM</name>
<keyword evidence="3" id="KW-1185">Reference proteome</keyword>
<comment type="caution">
    <text evidence="2">The sequence shown here is derived from an EMBL/GenBank/DDBJ whole genome shotgun (WGS) entry which is preliminary data.</text>
</comment>